<proteinExistence type="predicted"/>
<organism evidence="1 2">
    <name type="scientific">Lysobacter cavernae</name>
    <dbReference type="NCBI Taxonomy" id="1685901"/>
    <lineage>
        <taxon>Bacteria</taxon>
        <taxon>Pseudomonadati</taxon>
        <taxon>Pseudomonadota</taxon>
        <taxon>Gammaproteobacteria</taxon>
        <taxon>Lysobacterales</taxon>
        <taxon>Lysobacteraceae</taxon>
        <taxon>Lysobacter</taxon>
    </lineage>
</organism>
<accession>A0ABV7RQ46</accession>
<dbReference type="EMBL" id="JBHRXK010000001">
    <property type="protein sequence ID" value="MFC3550070.1"/>
    <property type="molecule type" value="Genomic_DNA"/>
</dbReference>
<keyword evidence="2" id="KW-1185">Reference proteome</keyword>
<name>A0ABV7RQ46_9GAMM</name>
<dbReference type="Proteomes" id="UP001595740">
    <property type="component" value="Unassembled WGS sequence"/>
</dbReference>
<evidence type="ECO:0000313" key="1">
    <source>
        <dbReference type="EMBL" id="MFC3550070.1"/>
    </source>
</evidence>
<evidence type="ECO:0000313" key="2">
    <source>
        <dbReference type="Proteomes" id="UP001595740"/>
    </source>
</evidence>
<gene>
    <name evidence="1" type="ORF">ACFOLC_03485</name>
</gene>
<dbReference type="RefSeq" id="WP_386757540.1">
    <property type="nucleotide sequence ID" value="NZ_JBHRXK010000001.1"/>
</dbReference>
<protein>
    <submittedName>
        <fullName evidence="1">Uncharacterized protein</fullName>
    </submittedName>
</protein>
<comment type="caution">
    <text evidence="1">The sequence shown here is derived from an EMBL/GenBank/DDBJ whole genome shotgun (WGS) entry which is preliminary data.</text>
</comment>
<reference evidence="2" key="1">
    <citation type="journal article" date="2019" name="Int. J. Syst. Evol. Microbiol.">
        <title>The Global Catalogue of Microorganisms (GCM) 10K type strain sequencing project: providing services to taxonomists for standard genome sequencing and annotation.</title>
        <authorList>
            <consortium name="The Broad Institute Genomics Platform"/>
            <consortium name="The Broad Institute Genome Sequencing Center for Infectious Disease"/>
            <person name="Wu L."/>
            <person name="Ma J."/>
        </authorList>
    </citation>
    <scope>NUCLEOTIDE SEQUENCE [LARGE SCALE GENOMIC DNA]</scope>
    <source>
        <strain evidence="2">KCTC 42875</strain>
    </source>
</reference>
<sequence length="174" mass="18855">MIYLCEREIGFDTTEIGFPSVMGCRAIVLVTAGGLFGYHLNGSLSEGKKTAFKKFITKHVHGHSRRKLYAASSGAGSQADHDELRDIAHALKYAGTIYWASLPGAGSSFVHYQDINHNTCAVTSRQWIDANDSILTNKGKYIGENRAIANGVASGAMYIKVDCNGLVGRYPNPI</sequence>